<evidence type="ECO:0000256" key="1">
    <source>
        <dbReference type="SAM" id="MobiDB-lite"/>
    </source>
</evidence>
<evidence type="ECO:0000313" key="3">
    <source>
        <dbReference type="EMBL" id="GGJ37130.1"/>
    </source>
</evidence>
<dbReference type="RefSeq" id="WP_189002935.1">
    <property type="nucleotide sequence ID" value="NZ_BMOD01000008.1"/>
</dbReference>
<evidence type="ECO:0000313" key="4">
    <source>
        <dbReference type="Proteomes" id="UP000632222"/>
    </source>
</evidence>
<dbReference type="Proteomes" id="UP000632222">
    <property type="component" value="Unassembled WGS sequence"/>
</dbReference>
<feature type="domain" description="VanZ-like" evidence="2">
    <location>
        <begin position="29"/>
        <end position="98"/>
    </location>
</feature>
<name>A0ABQ2CZX8_9DEIO</name>
<proteinExistence type="predicted"/>
<keyword evidence="4" id="KW-1185">Reference proteome</keyword>
<evidence type="ECO:0000259" key="2">
    <source>
        <dbReference type="Pfam" id="PF04892"/>
    </source>
</evidence>
<sequence>MRVGWWLFALVYMGVIYAFSAQSGSAVGIPAPWDKVAHTLEYLGLAFVLGKATRSWTAAWMLAAWYGALDEVHQAFVPMRMAGIDDWWFDVLGGFLGSRLGTSRERKKQPPVAREDELQYTQNFD</sequence>
<dbReference type="Pfam" id="PF04892">
    <property type="entry name" value="VanZ"/>
    <property type="match status" value="1"/>
</dbReference>
<organism evidence="3 4">
    <name type="scientific">Deinococcus roseus</name>
    <dbReference type="NCBI Taxonomy" id="392414"/>
    <lineage>
        <taxon>Bacteria</taxon>
        <taxon>Thermotogati</taxon>
        <taxon>Deinococcota</taxon>
        <taxon>Deinococci</taxon>
        <taxon>Deinococcales</taxon>
        <taxon>Deinococcaceae</taxon>
        <taxon>Deinococcus</taxon>
    </lineage>
</organism>
<comment type="caution">
    <text evidence="3">The sequence shown here is derived from an EMBL/GenBank/DDBJ whole genome shotgun (WGS) entry which is preliminary data.</text>
</comment>
<dbReference type="EMBL" id="BMOD01000008">
    <property type="protein sequence ID" value="GGJ37130.1"/>
    <property type="molecule type" value="Genomic_DNA"/>
</dbReference>
<dbReference type="NCBIfam" id="NF037970">
    <property type="entry name" value="vanZ_1"/>
    <property type="match status" value="1"/>
</dbReference>
<protein>
    <submittedName>
        <fullName evidence="3">Antibiotic resistance protein VanZ</fullName>
    </submittedName>
</protein>
<accession>A0ABQ2CZX8</accession>
<reference evidence="4" key="1">
    <citation type="journal article" date="2019" name="Int. J. Syst. Evol. Microbiol.">
        <title>The Global Catalogue of Microorganisms (GCM) 10K type strain sequencing project: providing services to taxonomists for standard genome sequencing and annotation.</title>
        <authorList>
            <consortium name="The Broad Institute Genomics Platform"/>
            <consortium name="The Broad Institute Genome Sequencing Center for Infectious Disease"/>
            <person name="Wu L."/>
            <person name="Ma J."/>
        </authorList>
    </citation>
    <scope>NUCLEOTIDE SEQUENCE [LARGE SCALE GENOMIC DNA]</scope>
    <source>
        <strain evidence="4">JCM 14370</strain>
    </source>
</reference>
<gene>
    <name evidence="3" type="ORF">GCM10008938_24000</name>
</gene>
<feature type="region of interest" description="Disordered" evidence="1">
    <location>
        <begin position="106"/>
        <end position="125"/>
    </location>
</feature>
<dbReference type="InterPro" id="IPR006976">
    <property type="entry name" value="VanZ-like"/>
</dbReference>